<evidence type="ECO:0000256" key="2">
    <source>
        <dbReference type="ARBA" id="ARBA00022448"/>
    </source>
</evidence>
<feature type="transmembrane region" description="Helical" evidence="6">
    <location>
        <begin position="223"/>
        <end position="245"/>
    </location>
</feature>
<name>A0AAV9P2I5_9PEZI</name>
<evidence type="ECO:0000256" key="1">
    <source>
        <dbReference type="ARBA" id="ARBA00004141"/>
    </source>
</evidence>
<feature type="transmembrane region" description="Helical" evidence="6">
    <location>
        <begin position="161"/>
        <end position="178"/>
    </location>
</feature>
<feature type="transmembrane region" description="Helical" evidence="6">
    <location>
        <begin position="190"/>
        <end position="211"/>
    </location>
</feature>
<proteinExistence type="predicted"/>
<dbReference type="RefSeq" id="XP_064656461.1">
    <property type="nucleotide sequence ID" value="XM_064805356.1"/>
</dbReference>
<comment type="subcellular location">
    <subcellularLocation>
        <location evidence="1">Membrane</location>
        <topology evidence="1">Multi-pass membrane protein</topology>
    </subcellularLocation>
</comment>
<evidence type="ECO:0000256" key="3">
    <source>
        <dbReference type="ARBA" id="ARBA00022692"/>
    </source>
</evidence>
<feature type="transmembrane region" description="Helical" evidence="6">
    <location>
        <begin position="336"/>
        <end position="356"/>
    </location>
</feature>
<keyword evidence="5 6" id="KW-0472">Membrane</keyword>
<comment type="caution">
    <text evidence="8">The sequence shown here is derived from an EMBL/GenBank/DDBJ whole genome shotgun (WGS) entry which is preliminary data.</text>
</comment>
<dbReference type="PROSITE" id="PS50850">
    <property type="entry name" value="MFS"/>
    <property type="match status" value="1"/>
</dbReference>
<sequence>MVGPNKDPVSISAIGKDIEKSSKVEDAYNKYANVGFSAEEADFFDNFPEEKHRKMLRKIDFRLVPCLALLYLCAHIDRANIGNAKIEGMLEELRMEDIQYNIAVSVFFVPYILLEVPSNLLLKRFKRPSTYLGILVTCWGIVMTCTGFVKNFGGLLACRLILAVFESGFFPGAVYLITRWYAQRQLQLRVALFYCASALSGAFSGLLAFCIAKMDGTGGISGWAWIFILEGIATVFIGAATFLVLPDTPELSWKWLNAEEIRYLELQTVIKEGGRFHEGETKDKFKWVYLKDLLMDHKVWLQAYILFTASVCAYGLKFTMPSITLSMGFTSAQAQLLTIPPYVAGAISAITFSLFSDRAGWRFPFVAGPLSIIVVGFAILLPLAPNITNEIAGCYIGVMLICIGQYPTNPAGSAWISGNLAGDTKRAMGIALNICLGNSGGLLGSYMFLDSEEEEGYPTGFAIGISLAGLAVIASAVLEWSYWSANKKKAALDEDEIRRQYTDDQLLRLGDKSPLFKYKL</sequence>
<keyword evidence="4 6" id="KW-1133">Transmembrane helix</keyword>
<evidence type="ECO:0000313" key="8">
    <source>
        <dbReference type="EMBL" id="KAK5166579.1"/>
    </source>
</evidence>
<protein>
    <recommendedName>
        <fullName evidence="7">Major facilitator superfamily (MFS) profile domain-containing protein</fullName>
    </recommendedName>
</protein>
<keyword evidence="2" id="KW-0813">Transport</keyword>
<evidence type="ECO:0000259" key="7">
    <source>
        <dbReference type="PROSITE" id="PS50850"/>
    </source>
</evidence>
<feature type="transmembrane region" description="Helical" evidence="6">
    <location>
        <begin position="299"/>
        <end position="316"/>
    </location>
</feature>
<dbReference type="GO" id="GO:0016020">
    <property type="term" value="C:membrane"/>
    <property type="evidence" value="ECO:0007669"/>
    <property type="project" value="UniProtKB-SubCell"/>
</dbReference>
<evidence type="ECO:0000256" key="4">
    <source>
        <dbReference type="ARBA" id="ARBA00022989"/>
    </source>
</evidence>
<organism evidence="8 9">
    <name type="scientific">Saxophila tyrrhenica</name>
    <dbReference type="NCBI Taxonomy" id="1690608"/>
    <lineage>
        <taxon>Eukaryota</taxon>
        <taxon>Fungi</taxon>
        <taxon>Dikarya</taxon>
        <taxon>Ascomycota</taxon>
        <taxon>Pezizomycotina</taxon>
        <taxon>Dothideomycetes</taxon>
        <taxon>Dothideomycetidae</taxon>
        <taxon>Mycosphaerellales</taxon>
        <taxon>Extremaceae</taxon>
        <taxon>Saxophila</taxon>
    </lineage>
</organism>
<dbReference type="PANTHER" id="PTHR43791">
    <property type="entry name" value="PERMEASE-RELATED"/>
    <property type="match status" value="1"/>
</dbReference>
<accession>A0AAV9P2I5</accession>
<dbReference type="GO" id="GO:0022857">
    <property type="term" value="F:transmembrane transporter activity"/>
    <property type="evidence" value="ECO:0007669"/>
    <property type="project" value="InterPro"/>
</dbReference>
<reference evidence="8 9" key="1">
    <citation type="submission" date="2023-08" db="EMBL/GenBank/DDBJ databases">
        <title>Black Yeasts Isolated from many extreme environments.</title>
        <authorList>
            <person name="Coleine C."/>
            <person name="Stajich J.E."/>
            <person name="Selbmann L."/>
        </authorList>
    </citation>
    <scope>NUCLEOTIDE SEQUENCE [LARGE SCALE GENOMIC DNA]</scope>
    <source>
        <strain evidence="8 9">CCFEE 5935</strain>
    </source>
</reference>
<evidence type="ECO:0000256" key="5">
    <source>
        <dbReference type="ARBA" id="ARBA00023136"/>
    </source>
</evidence>
<dbReference type="Gene3D" id="1.20.1250.20">
    <property type="entry name" value="MFS general substrate transporter like domains"/>
    <property type="match status" value="2"/>
</dbReference>
<dbReference type="InterPro" id="IPR020846">
    <property type="entry name" value="MFS_dom"/>
</dbReference>
<feature type="transmembrane region" description="Helical" evidence="6">
    <location>
        <begin position="129"/>
        <end position="149"/>
    </location>
</feature>
<feature type="transmembrane region" description="Helical" evidence="6">
    <location>
        <begin position="387"/>
        <end position="406"/>
    </location>
</feature>
<feature type="transmembrane region" description="Helical" evidence="6">
    <location>
        <begin position="363"/>
        <end position="381"/>
    </location>
</feature>
<dbReference type="SUPFAM" id="SSF103473">
    <property type="entry name" value="MFS general substrate transporter"/>
    <property type="match status" value="1"/>
</dbReference>
<dbReference type="InterPro" id="IPR011701">
    <property type="entry name" value="MFS"/>
</dbReference>
<dbReference type="EMBL" id="JAVRRT010000013">
    <property type="protein sequence ID" value="KAK5166579.1"/>
    <property type="molecule type" value="Genomic_DNA"/>
</dbReference>
<dbReference type="InterPro" id="IPR036259">
    <property type="entry name" value="MFS_trans_sf"/>
</dbReference>
<keyword evidence="3 6" id="KW-0812">Transmembrane</keyword>
<evidence type="ECO:0000256" key="6">
    <source>
        <dbReference type="SAM" id="Phobius"/>
    </source>
</evidence>
<gene>
    <name evidence="8" type="ORF">LTR77_008122</name>
</gene>
<evidence type="ECO:0000313" key="9">
    <source>
        <dbReference type="Proteomes" id="UP001337655"/>
    </source>
</evidence>
<feature type="transmembrane region" description="Helical" evidence="6">
    <location>
        <begin position="461"/>
        <end position="482"/>
    </location>
</feature>
<dbReference type="PANTHER" id="PTHR43791:SF54">
    <property type="entry name" value="MAJOR FACILITATOR SUPERFAMILY (MFS) PROFILE DOMAIN-CONTAINING PROTEIN-RELATED"/>
    <property type="match status" value="1"/>
</dbReference>
<feature type="transmembrane region" description="Helical" evidence="6">
    <location>
        <begin position="427"/>
        <end position="449"/>
    </location>
</feature>
<dbReference type="Proteomes" id="UP001337655">
    <property type="component" value="Unassembled WGS sequence"/>
</dbReference>
<feature type="domain" description="Major facilitator superfamily (MFS) profile" evidence="7">
    <location>
        <begin position="63"/>
        <end position="487"/>
    </location>
</feature>
<dbReference type="FunFam" id="1.20.1250.20:FF:000013">
    <property type="entry name" value="MFS general substrate transporter"/>
    <property type="match status" value="1"/>
</dbReference>
<keyword evidence="9" id="KW-1185">Reference proteome</keyword>
<dbReference type="Pfam" id="PF07690">
    <property type="entry name" value="MFS_1"/>
    <property type="match status" value="1"/>
</dbReference>
<dbReference type="FunFam" id="1.20.1250.20:FF:000034">
    <property type="entry name" value="MFS general substrate transporter"/>
    <property type="match status" value="1"/>
</dbReference>
<dbReference type="AlphaFoldDB" id="A0AAV9P2I5"/>
<feature type="transmembrane region" description="Helical" evidence="6">
    <location>
        <begin position="98"/>
        <end position="117"/>
    </location>
</feature>
<dbReference type="GeneID" id="89929456"/>